<sequence>MRIALVSDAWRPQVNGVVRTLTTTAAELARMGHVVEAVTPDQFTTLPCPGYPEIRLALGAGRGVRRRLEAIGADAIHIATEGPLGWAARRWCVAEGVPFTTSFHTRFPDYLAVRTKLPPDLFWSALRRFHERAEQAFVATPTLEAELRTRGFSRLHRWGRGVDLSLFRPDGPRLPEVEGLAGPVMLHVGRVAPEKNIEAFLAADVPGTKLVVGDGPALPAMRRRYPNAVYLGALHGERLAAAYRSADVFVFASRTDTFGLVMAEAMASGTPVAAYPVAGPVDVVSEGAGVLGEDLATAIHGALRLDRAAAAAAGRAFGWDRCTRQFLDGLRPITRLAKAA</sequence>
<dbReference type="SUPFAM" id="SSF53756">
    <property type="entry name" value="UDP-Glycosyltransferase/glycogen phosphorylase"/>
    <property type="match status" value="1"/>
</dbReference>
<dbReference type="PANTHER" id="PTHR45947">
    <property type="entry name" value="SULFOQUINOVOSYL TRANSFERASE SQD2"/>
    <property type="match status" value="1"/>
</dbReference>
<dbReference type="Pfam" id="PF13439">
    <property type="entry name" value="Glyco_transf_4"/>
    <property type="match status" value="1"/>
</dbReference>
<dbReference type="InterPro" id="IPR028098">
    <property type="entry name" value="Glyco_trans_4-like_N"/>
</dbReference>
<dbReference type="PANTHER" id="PTHR45947:SF3">
    <property type="entry name" value="SULFOQUINOVOSYL TRANSFERASE SQD2"/>
    <property type="match status" value="1"/>
</dbReference>
<dbReference type="Pfam" id="PF13692">
    <property type="entry name" value="Glyco_trans_1_4"/>
    <property type="match status" value="1"/>
</dbReference>
<feature type="domain" description="Glycosyltransferase subfamily 4-like N-terminal" evidence="1">
    <location>
        <begin position="14"/>
        <end position="165"/>
    </location>
</feature>
<accession>A0ABX0XMF5</accession>
<dbReference type="EMBL" id="JAATJE010000002">
    <property type="protein sequence ID" value="NJC34414.1"/>
    <property type="molecule type" value="Genomic_DNA"/>
</dbReference>
<dbReference type="CDD" id="cd03814">
    <property type="entry name" value="GT4-like"/>
    <property type="match status" value="1"/>
</dbReference>
<dbReference type="Proteomes" id="UP000734218">
    <property type="component" value="Unassembled WGS sequence"/>
</dbReference>
<dbReference type="InterPro" id="IPR050194">
    <property type="entry name" value="Glycosyltransferase_grp1"/>
</dbReference>
<gene>
    <name evidence="2" type="ORF">GGR88_001928</name>
</gene>
<comment type="caution">
    <text evidence="2">The sequence shown here is derived from an EMBL/GenBank/DDBJ whole genome shotgun (WGS) entry which is preliminary data.</text>
</comment>
<reference evidence="2 3" key="1">
    <citation type="submission" date="2020-03" db="EMBL/GenBank/DDBJ databases">
        <title>Genomic Encyclopedia of Type Strains, Phase IV (KMG-IV): sequencing the most valuable type-strain genomes for metagenomic binning, comparative biology and taxonomic classification.</title>
        <authorList>
            <person name="Goeker M."/>
        </authorList>
    </citation>
    <scope>NUCLEOTIDE SEQUENCE [LARGE SCALE GENOMIC DNA]</scope>
    <source>
        <strain evidence="2 3">DSM 27651</strain>
    </source>
</reference>
<dbReference type="RefSeq" id="WP_167954498.1">
    <property type="nucleotide sequence ID" value="NZ_JAATJE010000002.1"/>
</dbReference>
<proteinExistence type="predicted"/>
<name>A0ABX0XMF5_9SPHN</name>
<evidence type="ECO:0000313" key="2">
    <source>
        <dbReference type="EMBL" id="NJC34414.1"/>
    </source>
</evidence>
<keyword evidence="3" id="KW-1185">Reference proteome</keyword>
<organism evidence="2 3">
    <name type="scientific">Sphingomonas jejuensis</name>
    <dbReference type="NCBI Taxonomy" id="904715"/>
    <lineage>
        <taxon>Bacteria</taxon>
        <taxon>Pseudomonadati</taxon>
        <taxon>Pseudomonadota</taxon>
        <taxon>Alphaproteobacteria</taxon>
        <taxon>Sphingomonadales</taxon>
        <taxon>Sphingomonadaceae</taxon>
        <taxon>Sphingomonas</taxon>
    </lineage>
</organism>
<evidence type="ECO:0000313" key="3">
    <source>
        <dbReference type="Proteomes" id="UP000734218"/>
    </source>
</evidence>
<dbReference type="Gene3D" id="3.40.50.2000">
    <property type="entry name" value="Glycogen Phosphorylase B"/>
    <property type="match status" value="2"/>
</dbReference>
<protein>
    <submittedName>
        <fullName evidence="2">Glycosyltransferase involved in cell wall biosynthesis</fullName>
    </submittedName>
</protein>
<evidence type="ECO:0000259" key="1">
    <source>
        <dbReference type="Pfam" id="PF13439"/>
    </source>
</evidence>